<evidence type="ECO:0000313" key="11">
    <source>
        <dbReference type="Proteomes" id="UP000585258"/>
    </source>
</evidence>
<keyword evidence="10" id="KW-1185">Reference proteome</keyword>
<dbReference type="PANTHER" id="PTHR45008">
    <property type="entry name" value="PTS SYSTEM GLUCOSE-SPECIFIC EIIA COMPONENT"/>
    <property type="match status" value="1"/>
</dbReference>
<evidence type="ECO:0000256" key="2">
    <source>
        <dbReference type="ARBA" id="ARBA00022448"/>
    </source>
</evidence>
<dbReference type="EMBL" id="FNJM01000018">
    <property type="protein sequence ID" value="SDP80628.1"/>
    <property type="molecule type" value="Genomic_DNA"/>
</dbReference>
<dbReference type="InterPro" id="IPR001127">
    <property type="entry name" value="PTS_EIIA_1_perm"/>
</dbReference>
<evidence type="ECO:0000256" key="4">
    <source>
        <dbReference type="ARBA" id="ARBA00022679"/>
    </source>
</evidence>
<dbReference type="AlphaFoldDB" id="A0A1H0VQZ7"/>
<keyword evidence="2" id="KW-0813">Transport</keyword>
<dbReference type="SUPFAM" id="SSF51261">
    <property type="entry name" value="Duplicated hybrid motif"/>
    <property type="match status" value="1"/>
</dbReference>
<evidence type="ECO:0000313" key="9">
    <source>
        <dbReference type="EMBL" id="SDP80628.1"/>
    </source>
</evidence>
<dbReference type="PROSITE" id="PS00371">
    <property type="entry name" value="PTS_EIIA_TYPE_1_HIS"/>
    <property type="match status" value="1"/>
</dbReference>
<evidence type="ECO:0000256" key="6">
    <source>
        <dbReference type="ARBA" id="ARBA00022777"/>
    </source>
</evidence>
<evidence type="ECO:0000256" key="5">
    <source>
        <dbReference type="ARBA" id="ARBA00022683"/>
    </source>
</evidence>
<dbReference type="PROSITE" id="PS51093">
    <property type="entry name" value="PTS_EIIA_TYPE_1"/>
    <property type="match status" value="1"/>
</dbReference>
<evidence type="ECO:0000259" key="7">
    <source>
        <dbReference type="PROSITE" id="PS51093"/>
    </source>
</evidence>
<dbReference type="GO" id="GO:0016301">
    <property type="term" value="F:kinase activity"/>
    <property type="evidence" value="ECO:0007669"/>
    <property type="project" value="UniProtKB-KW"/>
</dbReference>
<dbReference type="NCBIfam" id="TIGR00830">
    <property type="entry name" value="PTBA"/>
    <property type="match status" value="1"/>
</dbReference>
<dbReference type="EMBL" id="JACKWY010000014">
    <property type="protein sequence ID" value="MBB6716451.1"/>
    <property type="molecule type" value="Genomic_DNA"/>
</dbReference>
<keyword evidence="3 8" id="KW-0762">Sugar transport</keyword>
<dbReference type="InterPro" id="IPR011055">
    <property type="entry name" value="Dup_hybrid_motif"/>
</dbReference>
<keyword evidence="6" id="KW-0418">Kinase</keyword>
<sequence length="167" mass="17740">MFDFIKNMFKPNSAQDTLTFVAPVSGKAMPLSEVPDQVFAEKMAGDGLAILAEGDTFVAPADGELTLVFKTKHAFAMTLANGIELLIHIGIDTVSLNGEGFEQLAEQGTQVKAGTPIIKIDRDFIISKGLSLITPVLITNVDITKSISAVETGNVIAGKTTVINFEV</sequence>
<evidence type="ECO:0000256" key="3">
    <source>
        <dbReference type="ARBA" id="ARBA00022597"/>
    </source>
</evidence>
<dbReference type="Pfam" id="PF00358">
    <property type="entry name" value="PTS_EIIA_1"/>
    <property type="match status" value="1"/>
</dbReference>
<dbReference type="GO" id="GO:0005737">
    <property type="term" value="C:cytoplasm"/>
    <property type="evidence" value="ECO:0007669"/>
    <property type="project" value="UniProtKB-SubCell"/>
</dbReference>
<organism evidence="9 10">
    <name type="scientific">Clostridium gasigenes</name>
    <dbReference type="NCBI Taxonomy" id="94869"/>
    <lineage>
        <taxon>Bacteria</taxon>
        <taxon>Bacillati</taxon>
        <taxon>Bacillota</taxon>
        <taxon>Clostridia</taxon>
        <taxon>Eubacteriales</taxon>
        <taxon>Clostridiaceae</taxon>
        <taxon>Clostridium</taxon>
    </lineage>
</organism>
<gene>
    <name evidence="8" type="ORF">H7E68_17290</name>
    <name evidence="9" type="ORF">SAMN04488529_11852</name>
</gene>
<protein>
    <submittedName>
        <fullName evidence="8">PTS glucose transporter subunit IIA</fullName>
    </submittedName>
    <submittedName>
        <fullName evidence="9">PTS system IIA component, Glc family</fullName>
    </submittedName>
</protein>
<accession>A0A1H0VQZ7</accession>
<dbReference type="Proteomes" id="UP000198597">
    <property type="component" value="Unassembled WGS sequence"/>
</dbReference>
<dbReference type="STRING" id="94869.SAMN04488529_11852"/>
<reference evidence="9 10" key="1">
    <citation type="submission" date="2016-10" db="EMBL/GenBank/DDBJ databases">
        <authorList>
            <person name="de Groot N.N."/>
        </authorList>
    </citation>
    <scope>NUCLEOTIDE SEQUENCE [LARGE SCALE GENOMIC DNA]</scope>
    <source>
        <strain evidence="9 10">DSM 12272</strain>
    </source>
</reference>
<dbReference type="GeneID" id="65309242"/>
<dbReference type="PANTHER" id="PTHR45008:SF1">
    <property type="entry name" value="PTS SYSTEM GLUCOSE-SPECIFIC EIIA COMPONENT"/>
    <property type="match status" value="1"/>
</dbReference>
<evidence type="ECO:0000313" key="8">
    <source>
        <dbReference type="EMBL" id="MBB6716451.1"/>
    </source>
</evidence>
<reference evidence="8 11" key="2">
    <citation type="submission" date="2020-08" db="EMBL/GenBank/DDBJ databases">
        <title>Clostridia isolated from Swiss meat.</title>
        <authorList>
            <person name="Wambui J."/>
            <person name="Stevens M.J.A."/>
            <person name="Stephan R."/>
        </authorList>
    </citation>
    <scope>NUCLEOTIDE SEQUENCE [LARGE SCALE GENOMIC DNA]</scope>
    <source>
        <strain evidence="8 11">CM001</strain>
    </source>
</reference>
<evidence type="ECO:0000313" key="10">
    <source>
        <dbReference type="Proteomes" id="UP000198597"/>
    </source>
</evidence>
<comment type="subcellular location">
    <subcellularLocation>
        <location evidence="1">Cytoplasm</location>
    </subcellularLocation>
</comment>
<dbReference type="OrthoDB" id="92465at2"/>
<keyword evidence="5" id="KW-0598">Phosphotransferase system</keyword>
<proteinExistence type="predicted"/>
<dbReference type="FunFam" id="2.70.70.10:FF:000001">
    <property type="entry name" value="PTS system glucose-specific IIA component"/>
    <property type="match status" value="1"/>
</dbReference>
<keyword evidence="4" id="KW-0808">Transferase</keyword>
<feature type="domain" description="PTS EIIA type-1" evidence="7">
    <location>
        <begin position="36"/>
        <end position="140"/>
    </location>
</feature>
<dbReference type="InterPro" id="IPR050890">
    <property type="entry name" value="PTS_EIIA_component"/>
</dbReference>
<dbReference type="Proteomes" id="UP000585258">
    <property type="component" value="Unassembled WGS sequence"/>
</dbReference>
<name>A0A1H0VQZ7_9CLOT</name>
<dbReference type="RefSeq" id="WP_089973067.1">
    <property type="nucleotide sequence ID" value="NZ_CP071376.1"/>
</dbReference>
<dbReference type="Gene3D" id="2.70.70.10">
    <property type="entry name" value="Glucose Permease (Domain IIA)"/>
    <property type="match status" value="1"/>
</dbReference>
<evidence type="ECO:0000256" key="1">
    <source>
        <dbReference type="ARBA" id="ARBA00004496"/>
    </source>
</evidence>
<dbReference type="GO" id="GO:0009401">
    <property type="term" value="P:phosphoenolpyruvate-dependent sugar phosphotransferase system"/>
    <property type="evidence" value="ECO:0007669"/>
    <property type="project" value="UniProtKB-KW"/>
</dbReference>